<gene>
    <name evidence="5" type="ORF">BYL167_LOCUS14144</name>
    <name evidence="3" type="ORF">GIL414_LOCUS6318</name>
    <name evidence="4" type="ORF">SMN809_LOCUS10798</name>
</gene>
<dbReference type="AlphaFoldDB" id="A0A8S2LBI9"/>
<dbReference type="EMBL" id="CAJOBI010003759">
    <property type="protein sequence ID" value="CAF3979921.1"/>
    <property type="molecule type" value="Genomic_DNA"/>
</dbReference>
<evidence type="ECO:0000313" key="5">
    <source>
        <dbReference type="EMBL" id="CAF4009538.1"/>
    </source>
</evidence>
<evidence type="ECO:0000313" key="6">
    <source>
        <dbReference type="Proteomes" id="UP000681720"/>
    </source>
</evidence>
<dbReference type="Pfam" id="PF01436">
    <property type="entry name" value="NHL"/>
    <property type="match status" value="1"/>
</dbReference>
<dbReference type="PROSITE" id="PS51125">
    <property type="entry name" value="NHL"/>
    <property type="match status" value="1"/>
</dbReference>
<accession>A0A8S2LBI9</accession>
<dbReference type="Proteomes" id="UP000676336">
    <property type="component" value="Unassembled WGS sequence"/>
</dbReference>
<dbReference type="EMBL" id="CAJOBJ010001785">
    <property type="protein sequence ID" value="CAF3896363.1"/>
    <property type="molecule type" value="Genomic_DNA"/>
</dbReference>
<dbReference type="EMBL" id="CAJOBH010004982">
    <property type="protein sequence ID" value="CAF4009538.1"/>
    <property type="molecule type" value="Genomic_DNA"/>
</dbReference>
<organism evidence="3 6">
    <name type="scientific">Rotaria magnacalcarata</name>
    <dbReference type="NCBI Taxonomy" id="392030"/>
    <lineage>
        <taxon>Eukaryota</taxon>
        <taxon>Metazoa</taxon>
        <taxon>Spiralia</taxon>
        <taxon>Gnathifera</taxon>
        <taxon>Rotifera</taxon>
        <taxon>Eurotatoria</taxon>
        <taxon>Bdelloidea</taxon>
        <taxon>Philodinida</taxon>
        <taxon>Philodinidae</taxon>
        <taxon>Rotaria</taxon>
    </lineage>
</organism>
<dbReference type="Proteomes" id="UP000681720">
    <property type="component" value="Unassembled WGS sequence"/>
</dbReference>
<reference evidence="3" key="1">
    <citation type="submission" date="2021-02" db="EMBL/GenBank/DDBJ databases">
        <authorList>
            <person name="Nowell W R."/>
        </authorList>
    </citation>
    <scope>NUCLEOTIDE SEQUENCE</scope>
</reference>
<name>A0A8S2LBI9_9BILA</name>
<dbReference type="SUPFAM" id="SSF101898">
    <property type="entry name" value="NHL repeat"/>
    <property type="match status" value="1"/>
</dbReference>
<dbReference type="Proteomes" id="UP000681967">
    <property type="component" value="Unassembled WGS sequence"/>
</dbReference>
<evidence type="ECO:0000256" key="1">
    <source>
        <dbReference type="ARBA" id="ARBA00022737"/>
    </source>
</evidence>
<feature type="repeat" description="NHL" evidence="2">
    <location>
        <begin position="66"/>
        <end position="104"/>
    </location>
</feature>
<dbReference type="InterPro" id="IPR011042">
    <property type="entry name" value="6-blade_b-propeller_TolB-like"/>
</dbReference>
<proteinExistence type="predicted"/>
<comment type="caution">
    <text evidence="3">The sequence shown here is derived from an EMBL/GenBank/DDBJ whole genome shotgun (WGS) entry which is preliminary data.</text>
</comment>
<keyword evidence="1" id="KW-0677">Repeat</keyword>
<dbReference type="InterPro" id="IPR001258">
    <property type="entry name" value="NHL_repeat"/>
</dbReference>
<sequence length="123" mass="13429">MTAYEKSENLKKKKHNLHDDFGQQLDQTIKCGAAWTPLRSTDENLHPTNTRWIQNGLIAVGGNGQGHGINQLDSPYGLYVDDDDDQTVYVADSSNHRIVKWKKGATNGQVVVGGNGKGSGAHQ</sequence>
<evidence type="ECO:0000313" key="4">
    <source>
        <dbReference type="EMBL" id="CAF3979921.1"/>
    </source>
</evidence>
<evidence type="ECO:0000313" key="3">
    <source>
        <dbReference type="EMBL" id="CAF3896363.1"/>
    </source>
</evidence>
<protein>
    <submittedName>
        <fullName evidence="3">Uncharacterized protein</fullName>
    </submittedName>
</protein>
<dbReference type="Gene3D" id="2.120.10.30">
    <property type="entry name" value="TolB, C-terminal domain"/>
    <property type="match status" value="1"/>
</dbReference>
<evidence type="ECO:0000256" key="2">
    <source>
        <dbReference type="PROSITE-ProRule" id="PRU00504"/>
    </source>
</evidence>